<comment type="caution">
    <text evidence="2">The sequence shown here is derived from an EMBL/GenBank/DDBJ whole genome shotgun (WGS) entry which is preliminary data.</text>
</comment>
<dbReference type="PANTHER" id="PTHR43235">
    <property type="entry name" value="GLUTAMINE AMIDOTRANSFERASE PB2B2.05-RELATED"/>
    <property type="match status" value="1"/>
</dbReference>
<evidence type="ECO:0000313" key="2">
    <source>
        <dbReference type="EMBL" id="RLM61790.1"/>
    </source>
</evidence>
<reference evidence="3" key="1">
    <citation type="journal article" date="2019" name="Nat. Commun.">
        <title>The genome of broomcorn millet.</title>
        <authorList>
            <person name="Zou C."/>
            <person name="Miki D."/>
            <person name="Li D."/>
            <person name="Tang Q."/>
            <person name="Xiao L."/>
            <person name="Rajput S."/>
            <person name="Deng P."/>
            <person name="Jia W."/>
            <person name="Huang R."/>
            <person name="Zhang M."/>
            <person name="Sun Y."/>
            <person name="Hu J."/>
            <person name="Fu X."/>
            <person name="Schnable P.S."/>
            <person name="Li F."/>
            <person name="Zhang H."/>
            <person name="Feng B."/>
            <person name="Zhu X."/>
            <person name="Liu R."/>
            <person name="Schnable J.C."/>
            <person name="Zhu J.-K."/>
            <person name="Zhang H."/>
        </authorList>
    </citation>
    <scope>NUCLEOTIDE SEQUENCE [LARGE SCALE GENOMIC DNA]</scope>
</reference>
<gene>
    <name evidence="2" type="ORF">C2845_PM14G04450</name>
</gene>
<sequence length="115" mass="12099">MAMARTASKARGQLATPPEGKTKKSGEYHLDLIVGYGGGAVPVILPHVAPPSTRESADADTGVLSPEQLEAVRRLHPSDAVVDHEDSIMLCVGSQVLNVTCGGSLYQDVEHVLEP</sequence>
<evidence type="ECO:0000313" key="3">
    <source>
        <dbReference type="Proteomes" id="UP000275267"/>
    </source>
</evidence>
<dbReference type="Pfam" id="PF07722">
    <property type="entry name" value="Peptidase_C26"/>
    <property type="match status" value="1"/>
</dbReference>
<protein>
    <submittedName>
        <fullName evidence="2">Protein NtpR-like</fullName>
    </submittedName>
</protein>
<accession>A0A3L6PR06</accession>
<dbReference type="PANTHER" id="PTHR43235:SF1">
    <property type="entry name" value="GLUTAMINE AMIDOTRANSFERASE PB2B2.05-RELATED"/>
    <property type="match status" value="1"/>
</dbReference>
<organism evidence="2 3">
    <name type="scientific">Panicum miliaceum</name>
    <name type="common">Proso millet</name>
    <name type="synonym">Broomcorn millet</name>
    <dbReference type="NCBI Taxonomy" id="4540"/>
    <lineage>
        <taxon>Eukaryota</taxon>
        <taxon>Viridiplantae</taxon>
        <taxon>Streptophyta</taxon>
        <taxon>Embryophyta</taxon>
        <taxon>Tracheophyta</taxon>
        <taxon>Spermatophyta</taxon>
        <taxon>Magnoliopsida</taxon>
        <taxon>Liliopsida</taxon>
        <taxon>Poales</taxon>
        <taxon>Poaceae</taxon>
        <taxon>PACMAD clade</taxon>
        <taxon>Panicoideae</taxon>
        <taxon>Panicodae</taxon>
        <taxon>Paniceae</taxon>
        <taxon>Panicinae</taxon>
        <taxon>Panicum</taxon>
        <taxon>Panicum sect. Panicum</taxon>
    </lineage>
</organism>
<dbReference type="InterPro" id="IPR044668">
    <property type="entry name" value="PuuD-like"/>
</dbReference>
<dbReference type="STRING" id="4540.A0A3L6PR06"/>
<dbReference type="AlphaFoldDB" id="A0A3L6PR06"/>
<proteinExistence type="predicted"/>
<keyword evidence="3" id="KW-1185">Reference proteome</keyword>
<dbReference type="GO" id="GO:0005829">
    <property type="term" value="C:cytosol"/>
    <property type="evidence" value="ECO:0007669"/>
    <property type="project" value="TreeGrafter"/>
</dbReference>
<evidence type="ECO:0000256" key="1">
    <source>
        <dbReference type="SAM" id="MobiDB-lite"/>
    </source>
</evidence>
<feature type="region of interest" description="Disordered" evidence="1">
    <location>
        <begin position="1"/>
        <end position="26"/>
    </location>
</feature>
<dbReference type="Proteomes" id="UP000275267">
    <property type="component" value="Unassembled WGS sequence"/>
</dbReference>
<dbReference type="OrthoDB" id="1724632at2759"/>
<dbReference type="GO" id="GO:0016811">
    <property type="term" value="F:hydrolase activity, acting on carbon-nitrogen (but not peptide) bonds, in linear amides"/>
    <property type="evidence" value="ECO:0007669"/>
    <property type="project" value="InterPro"/>
</dbReference>
<dbReference type="EMBL" id="PQIB02000016">
    <property type="protein sequence ID" value="RLM61790.1"/>
    <property type="molecule type" value="Genomic_DNA"/>
</dbReference>
<dbReference type="InterPro" id="IPR011697">
    <property type="entry name" value="Peptidase_C26"/>
</dbReference>
<name>A0A3L6PR06_PANMI</name>